<reference evidence="6 7" key="1">
    <citation type="submission" date="2020-08" db="EMBL/GenBank/DDBJ databases">
        <authorList>
            <person name="Liu C."/>
            <person name="Sun Q."/>
        </authorList>
    </citation>
    <scope>NUCLEOTIDE SEQUENCE [LARGE SCALE GENOMIC DNA]</scope>
    <source>
        <strain evidence="6 7">NSJ-18</strain>
    </source>
</reference>
<name>A0ABR7JQZ1_9FIRM</name>
<keyword evidence="7" id="KW-1185">Reference proteome</keyword>
<dbReference type="PANTHER" id="PTHR24567:SF58">
    <property type="entry name" value="CYCLIC AMP-BINDING REGULATORY PROTEIN"/>
    <property type="match status" value="1"/>
</dbReference>
<dbReference type="InterPro" id="IPR050397">
    <property type="entry name" value="Env_Response_Regulators"/>
</dbReference>
<dbReference type="InterPro" id="IPR000595">
    <property type="entry name" value="cNMP-bd_dom"/>
</dbReference>
<dbReference type="PANTHER" id="PTHR24567">
    <property type="entry name" value="CRP FAMILY TRANSCRIPTIONAL REGULATORY PROTEIN"/>
    <property type="match status" value="1"/>
</dbReference>
<evidence type="ECO:0000259" key="4">
    <source>
        <dbReference type="PROSITE" id="PS50042"/>
    </source>
</evidence>
<proteinExistence type="predicted"/>
<keyword evidence="2" id="KW-0238">DNA-binding</keyword>
<dbReference type="EMBL" id="JACRWE010000004">
    <property type="protein sequence ID" value="MBC5997346.1"/>
    <property type="molecule type" value="Genomic_DNA"/>
</dbReference>
<evidence type="ECO:0000256" key="2">
    <source>
        <dbReference type="ARBA" id="ARBA00023125"/>
    </source>
</evidence>
<evidence type="ECO:0000259" key="5">
    <source>
        <dbReference type="PROSITE" id="PS51063"/>
    </source>
</evidence>
<dbReference type="Pfam" id="PF13545">
    <property type="entry name" value="HTH_Crp_2"/>
    <property type="match status" value="1"/>
</dbReference>
<dbReference type="PROSITE" id="PS50042">
    <property type="entry name" value="CNMP_BINDING_3"/>
    <property type="match status" value="1"/>
</dbReference>
<organism evidence="6 7">
    <name type="scientific">Romboutsia faecis</name>
    <dbReference type="NCBI Taxonomy" id="2764597"/>
    <lineage>
        <taxon>Bacteria</taxon>
        <taxon>Bacillati</taxon>
        <taxon>Bacillota</taxon>
        <taxon>Clostridia</taxon>
        <taxon>Peptostreptococcales</taxon>
        <taxon>Peptostreptococcaceae</taxon>
        <taxon>Romboutsia</taxon>
    </lineage>
</organism>
<dbReference type="InterPro" id="IPR036390">
    <property type="entry name" value="WH_DNA-bd_sf"/>
</dbReference>
<evidence type="ECO:0000256" key="1">
    <source>
        <dbReference type="ARBA" id="ARBA00023015"/>
    </source>
</evidence>
<accession>A0ABR7JQZ1</accession>
<gene>
    <name evidence="6" type="ORF">H8923_11270</name>
</gene>
<keyword evidence="3" id="KW-0804">Transcription</keyword>
<dbReference type="SMART" id="SM00100">
    <property type="entry name" value="cNMP"/>
    <property type="match status" value="1"/>
</dbReference>
<feature type="domain" description="Cyclic nucleotide-binding" evidence="4">
    <location>
        <begin position="1"/>
        <end position="124"/>
    </location>
</feature>
<dbReference type="Proteomes" id="UP000609849">
    <property type="component" value="Unassembled WGS sequence"/>
</dbReference>
<comment type="caution">
    <text evidence="6">The sequence shown here is derived from an EMBL/GenBank/DDBJ whole genome shotgun (WGS) entry which is preliminary data.</text>
</comment>
<dbReference type="SUPFAM" id="SSF46785">
    <property type="entry name" value="Winged helix' DNA-binding domain"/>
    <property type="match status" value="1"/>
</dbReference>
<dbReference type="Pfam" id="PF00027">
    <property type="entry name" value="cNMP_binding"/>
    <property type="match status" value="1"/>
</dbReference>
<dbReference type="InterPro" id="IPR018490">
    <property type="entry name" value="cNMP-bd_dom_sf"/>
</dbReference>
<feature type="domain" description="HTH crp-type" evidence="5">
    <location>
        <begin position="138"/>
        <end position="206"/>
    </location>
</feature>
<dbReference type="CDD" id="cd00038">
    <property type="entry name" value="CAP_ED"/>
    <property type="match status" value="1"/>
</dbReference>
<dbReference type="InterPro" id="IPR012318">
    <property type="entry name" value="HTH_CRP"/>
</dbReference>
<evidence type="ECO:0000313" key="7">
    <source>
        <dbReference type="Proteomes" id="UP000609849"/>
    </source>
</evidence>
<dbReference type="PROSITE" id="PS51063">
    <property type="entry name" value="HTH_CRP_2"/>
    <property type="match status" value="1"/>
</dbReference>
<evidence type="ECO:0000313" key="6">
    <source>
        <dbReference type="EMBL" id="MBC5997346.1"/>
    </source>
</evidence>
<dbReference type="Gene3D" id="2.60.120.10">
    <property type="entry name" value="Jelly Rolls"/>
    <property type="match status" value="1"/>
</dbReference>
<protein>
    <submittedName>
        <fullName evidence="6">Crp/Fnr family transcriptional regulator</fullName>
    </submittedName>
</protein>
<dbReference type="SUPFAM" id="SSF51206">
    <property type="entry name" value="cAMP-binding domain-like"/>
    <property type="match status" value="1"/>
</dbReference>
<sequence length="214" mass="24322">MLRNKNKKELLEFFKDVKYSINKYDKNDIIALENSPCDKIGLVLSGGIDIKRILTSNKIVHVSSFSSGHLFGEIIAFSNTSLYPATVIASKNSEIMFIDKDDFIYFCTNHPDFLKLFLNDLTNKIITLNKSITGLSFSTIRQKICNFLIQESNIQGTNFIKLNMTKQKLSESLGIPRPSLSRELINMKDLGLIDYTKDIIKIIDKGSIENILME</sequence>
<evidence type="ECO:0000256" key="3">
    <source>
        <dbReference type="ARBA" id="ARBA00023163"/>
    </source>
</evidence>
<dbReference type="RefSeq" id="WP_153925047.1">
    <property type="nucleotide sequence ID" value="NZ_JACRWE010000004.1"/>
</dbReference>
<keyword evidence="1" id="KW-0805">Transcription regulation</keyword>
<dbReference type="InterPro" id="IPR014710">
    <property type="entry name" value="RmlC-like_jellyroll"/>
</dbReference>